<dbReference type="EMBL" id="LT906454">
    <property type="protein sequence ID" value="SNV38270.1"/>
    <property type="molecule type" value="Genomic_DNA"/>
</dbReference>
<dbReference type="SUPFAM" id="SSF56601">
    <property type="entry name" value="beta-lactamase/transpeptidase-like"/>
    <property type="match status" value="1"/>
</dbReference>
<name>A0A239WVW0_STRAI</name>
<sequence>MSLKKINQILLTAIAVSLVLLVVVGYEDYIKPFFIAENKTTKQSSAKSSSSTKPTKKETSSKPKSDSLPEKTQAEKDAAVAADLGVMTSYGLAFDYAHMTLPEVVKAYMDQQGIDYSNIAFSYKDLTTGRTYELNDTQEMTAGSTYKLPLNMLVVDKVDKGKLSMTKRYDITDTYYEYRPEHDSYVAAFNGAMTIPEMQQYSLVYSENTPAYALSERLGGMKKAYKQFGRYGQSKADIKTIKQEGNKTTTNYYIQVLDYLWKHKEKYKNILYFLDQSFPGEYYETYLPYVQVYQKPGYVREALNIDAIVMEENPYMVALYTRYLGGSDETSSEINPYGYNQLTQVAYVINEWHRVNINGLTKEK</sequence>
<organism evidence="3 4">
    <name type="scientific">Streptococcus acidominimus</name>
    <dbReference type="NCBI Taxonomy" id="1326"/>
    <lineage>
        <taxon>Bacteria</taxon>
        <taxon>Bacillati</taxon>
        <taxon>Bacillota</taxon>
        <taxon>Bacilli</taxon>
        <taxon>Lactobacillales</taxon>
        <taxon>Streptococcaceae</taxon>
        <taxon>Streptococcus</taxon>
    </lineage>
</organism>
<proteinExistence type="predicted"/>
<feature type="region of interest" description="Disordered" evidence="1">
    <location>
        <begin position="44"/>
        <end position="73"/>
    </location>
</feature>
<dbReference type="GO" id="GO:0046677">
    <property type="term" value="P:response to antibiotic"/>
    <property type="evidence" value="ECO:0007669"/>
    <property type="project" value="InterPro"/>
</dbReference>
<keyword evidence="3" id="KW-0449">Lipoprotein</keyword>
<feature type="compositionally biased region" description="Basic and acidic residues" evidence="1">
    <location>
        <begin position="55"/>
        <end position="73"/>
    </location>
</feature>
<dbReference type="Pfam" id="PF13354">
    <property type="entry name" value="Beta-lactamase2"/>
    <property type="match status" value="1"/>
</dbReference>
<gene>
    <name evidence="3" type="ORF">SAMEA4504048_00771</name>
</gene>
<dbReference type="RefSeq" id="WP_095122127.1">
    <property type="nucleotide sequence ID" value="NZ_LT906454.1"/>
</dbReference>
<accession>A0A239WVW0</accession>
<evidence type="ECO:0000256" key="1">
    <source>
        <dbReference type="SAM" id="MobiDB-lite"/>
    </source>
</evidence>
<feature type="compositionally biased region" description="Low complexity" evidence="1">
    <location>
        <begin position="44"/>
        <end position="53"/>
    </location>
</feature>
<dbReference type="InterPro" id="IPR045155">
    <property type="entry name" value="Beta-lactam_cat"/>
</dbReference>
<dbReference type="Gene3D" id="3.40.710.10">
    <property type="entry name" value="DD-peptidase/beta-lactamase superfamily"/>
    <property type="match status" value="1"/>
</dbReference>
<feature type="domain" description="Beta-lactamase class A catalytic" evidence="2">
    <location>
        <begin position="121"/>
        <end position="321"/>
    </location>
</feature>
<evidence type="ECO:0000313" key="4">
    <source>
        <dbReference type="Proteomes" id="UP000215144"/>
    </source>
</evidence>
<dbReference type="PANTHER" id="PTHR35333">
    <property type="entry name" value="BETA-LACTAMASE"/>
    <property type="match status" value="1"/>
</dbReference>
<dbReference type="GO" id="GO:0008800">
    <property type="term" value="F:beta-lactamase activity"/>
    <property type="evidence" value="ECO:0007669"/>
    <property type="project" value="InterPro"/>
</dbReference>
<reference evidence="3 4" key="1">
    <citation type="submission" date="2017-06" db="EMBL/GenBank/DDBJ databases">
        <authorList>
            <consortium name="Pathogen Informatics"/>
        </authorList>
    </citation>
    <scope>NUCLEOTIDE SEQUENCE [LARGE SCALE GENOMIC DNA]</scope>
    <source>
        <strain evidence="3 4">NCTC11291</strain>
    </source>
</reference>
<dbReference type="OrthoDB" id="1642139at2"/>
<dbReference type="GO" id="GO:0030655">
    <property type="term" value="P:beta-lactam antibiotic catabolic process"/>
    <property type="evidence" value="ECO:0007669"/>
    <property type="project" value="InterPro"/>
</dbReference>
<dbReference type="AlphaFoldDB" id="A0A239WVW0"/>
<evidence type="ECO:0000313" key="3">
    <source>
        <dbReference type="EMBL" id="SNV38270.1"/>
    </source>
</evidence>
<dbReference type="PANTHER" id="PTHR35333:SF3">
    <property type="entry name" value="BETA-LACTAMASE-TYPE TRANSPEPTIDASE FOLD CONTAINING PROTEIN"/>
    <property type="match status" value="1"/>
</dbReference>
<dbReference type="Proteomes" id="UP000215144">
    <property type="component" value="Chromosome 1"/>
</dbReference>
<protein>
    <submittedName>
        <fullName evidence="3">Lipoprotein</fullName>
    </submittedName>
</protein>
<dbReference type="InterPro" id="IPR000871">
    <property type="entry name" value="Beta-lactam_class-A"/>
</dbReference>
<evidence type="ECO:0000259" key="2">
    <source>
        <dbReference type="Pfam" id="PF13354"/>
    </source>
</evidence>
<dbReference type="InterPro" id="IPR012338">
    <property type="entry name" value="Beta-lactam/transpept-like"/>
</dbReference>
<dbReference type="KEGG" id="saco:SAME_00771"/>